<sequence length="136" mass="15581">MREGYGLCLQLAYLYWSVAASNTNLLVFQGHPTLVPNKKVDAKQLLSFFGSHREDFNFSSPLQSQIYVQNYLSVEKDLTEFADSLLVYPDEYGTENAALYLPNDHSLPRSSRKAYAEDSSDRTTYHAYREVINNLQ</sequence>
<protein>
    <submittedName>
        <fullName evidence="1">Uncharacterized protein</fullName>
    </submittedName>
</protein>
<gene>
    <name evidence="1" type="ORF">POPTR_001G284032v4</name>
</gene>
<reference evidence="1 2" key="1">
    <citation type="journal article" date="2006" name="Science">
        <title>The genome of black cottonwood, Populus trichocarpa (Torr. &amp; Gray).</title>
        <authorList>
            <person name="Tuskan G.A."/>
            <person name="Difazio S."/>
            <person name="Jansson S."/>
            <person name="Bohlmann J."/>
            <person name="Grigoriev I."/>
            <person name="Hellsten U."/>
            <person name="Putnam N."/>
            <person name="Ralph S."/>
            <person name="Rombauts S."/>
            <person name="Salamov A."/>
            <person name="Schein J."/>
            <person name="Sterck L."/>
            <person name="Aerts A."/>
            <person name="Bhalerao R.R."/>
            <person name="Bhalerao R.P."/>
            <person name="Blaudez D."/>
            <person name="Boerjan W."/>
            <person name="Brun A."/>
            <person name="Brunner A."/>
            <person name="Busov V."/>
            <person name="Campbell M."/>
            <person name="Carlson J."/>
            <person name="Chalot M."/>
            <person name="Chapman J."/>
            <person name="Chen G.L."/>
            <person name="Cooper D."/>
            <person name="Coutinho P.M."/>
            <person name="Couturier J."/>
            <person name="Covert S."/>
            <person name="Cronk Q."/>
            <person name="Cunningham R."/>
            <person name="Davis J."/>
            <person name="Degroeve S."/>
            <person name="Dejardin A."/>
            <person name="Depamphilis C."/>
            <person name="Detter J."/>
            <person name="Dirks B."/>
            <person name="Dubchak I."/>
            <person name="Duplessis S."/>
            <person name="Ehlting J."/>
            <person name="Ellis B."/>
            <person name="Gendler K."/>
            <person name="Goodstein D."/>
            <person name="Gribskov M."/>
            <person name="Grimwood J."/>
            <person name="Groover A."/>
            <person name="Gunter L."/>
            <person name="Hamberger B."/>
            <person name="Heinze B."/>
            <person name="Helariutta Y."/>
            <person name="Henrissat B."/>
            <person name="Holligan D."/>
            <person name="Holt R."/>
            <person name="Huang W."/>
            <person name="Islam-Faridi N."/>
            <person name="Jones S."/>
            <person name="Jones-Rhoades M."/>
            <person name="Jorgensen R."/>
            <person name="Joshi C."/>
            <person name="Kangasjarvi J."/>
            <person name="Karlsson J."/>
            <person name="Kelleher C."/>
            <person name="Kirkpatrick R."/>
            <person name="Kirst M."/>
            <person name="Kohler A."/>
            <person name="Kalluri U."/>
            <person name="Larimer F."/>
            <person name="Leebens-Mack J."/>
            <person name="Leple J.C."/>
            <person name="Locascio P."/>
            <person name="Lou Y."/>
            <person name="Lucas S."/>
            <person name="Martin F."/>
            <person name="Montanini B."/>
            <person name="Napoli C."/>
            <person name="Nelson D.R."/>
            <person name="Nelson C."/>
            <person name="Nieminen K."/>
            <person name="Nilsson O."/>
            <person name="Pereda V."/>
            <person name="Peter G."/>
            <person name="Philippe R."/>
            <person name="Pilate G."/>
            <person name="Poliakov A."/>
            <person name="Razumovskaya J."/>
            <person name="Richardson P."/>
            <person name="Rinaldi C."/>
            <person name="Ritland K."/>
            <person name="Rouze P."/>
            <person name="Ryaboy D."/>
            <person name="Schmutz J."/>
            <person name="Schrader J."/>
            <person name="Segerman B."/>
            <person name="Shin H."/>
            <person name="Siddiqui A."/>
            <person name="Sterky F."/>
            <person name="Terry A."/>
            <person name="Tsai C.J."/>
            <person name="Uberbacher E."/>
            <person name="Unneberg P."/>
            <person name="Vahala J."/>
            <person name="Wall K."/>
            <person name="Wessler S."/>
            <person name="Yang G."/>
            <person name="Yin T."/>
            <person name="Douglas C."/>
            <person name="Marra M."/>
            <person name="Sandberg G."/>
            <person name="Van de Peer Y."/>
            <person name="Rokhsar D."/>
        </authorList>
    </citation>
    <scope>NUCLEOTIDE SEQUENCE [LARGE SCALE GENOMIC DNA]</scope>
    <source>
        <strain evidence="2">cv. Nisqually</strain>
    </source>
</reference>
<name>A0ACC0TLE6_POPTR</name>
<evidence type="ECO:0000313" key="1">
    <source>
        <dbReference type="EMBL" id="KAI9402120.1"/>
    </source>
</evidence>
<accession>A0ACC0TLE6</accession>
<organism evidence="1 2">
    <name type="scientific">Populus trichocarpa</name>
    <name type="common">Western balsam poplar</name>
    <name type="synonym">Populus balsamifera subsp. trichocarpa</name>
    <dbReference type="NCBI Taxonomy" id="3694"/>
    <lineage>
        <taxon>Eukaryota</taxon>
        <taxon>Viridiplantae</taxon>
        <taxon>Streptophyta</taxon>
        <taxon>Embryophyta</taxon>
        <taxon>Tracheophyta</taxon>
        <taxon>Spermatophyta</taxon>
        <taxon>Magnoliopsida</taxon>
        <taxon>eudicotyledons</taxon>
        <taxon>Gunneridae</taxon>
        <taxon>Pentapetalae</taxon>
        <taxon>rosids</taxon>
        <taxon>fabids</taxon>
        <taxon>Malpighiales</taxon>
        <taxon>Salicaceae</taxon>
        <taxon>Saliceae</taxon>
        <taxon>Populus</taxon>
    </lineage>
</organism>
<dbReference type="Proteomes" id="UP000006729">
    <property type="component" value="Chromosome 1"/>
</dbReference>
<dbReference type="EMBL" id="CM009290">
    <property type="protein sequence ID" value="KAI9402120.1"/>
    <property type="molecule type" value="Genomic_DNA"/>
</dbReference>
<comment type="caution">
    <text evidence="1">The sequence shown here is derived from an EMBL/GenBank/DDBJ whole genome shotgun (WGS) entry which is preliminary data.</text>
</comment>
<evidence type="ECO:0000313" key="2">
    <source>
        <dbReference type="Proteomes" id="UP000006729"/>
    </source>
</evidence>
<keyword evidence="2" id="KW-1185">Reference proteome</keyword>
<proteinExistence type="predicted"/>